<feature type="signal peptide" evidence="1">
    <location>
        <begin position="1"/>
        <end position="25"/>
    </location>
</feature>
<protein>
    <recommendedName>
        <fullName evidence="4">Lipoprotein</fullName>
    </recommendedName>
</protein>
<dbReference type="AlphaFoldDB" id="A0A8J6M1J3"/>
<comment type="caution">
    <text evidence="2">The sequence shown here is derived from an EMBL/GenBank/DDBJ whole genome shotgun (WGS) entry which is preliminary data.</text>
</comment>
<dbReference type="RefSeq" id="WP_186488081.1">
    <property type="nucleotide sequence ID" value="NZ_JACOGI010000001.1"/>
</dbReference>
<dbReference type="Proteomes" id="UP000597668">
    <property type="component" value="Unassembled WGS sequence"/>
</dbReference>
<feature type="chain" id="PRO_5038372403" description="Lipoprotein" evidence="1">
    <location>
        <begin position="26"/>
        <end position="190"/>
    </location>
</feature>
<proteinExistence type="predicted"/>
<evidence type="ECO:0000313" key="2">
    <source>
        <dbReference type="EMBL" id="MBC3516421.1"/>
    </source>
</evidence>
<evidence type="ECO:0008006" key="4">
    <source>
        <dbReference type="Google" id="ProtNLM"/>
    </source>
</evidence>
<name>A0A8J6M1J3_9FIRM</name>
<dbReference type="EMBL" id="JACOGI010000001">
    <property type="protein sequence ID" value="MBC3516421.1"/>
    <property type="molecule type" value="Genomic_DNA"/>
</dbReference>
<evidence type="ECO:0000256" key="1">
    <source>
        <dbReference type="SAM" id="SignalP"/>
    </source>
</evidence>
<accession>A0A8J6M1J3</accession>
<evidence type="ECO:0000313" key="3">
    <source>
        <dbReference type="Proteomes" id="UP000597668"/>
    </source>
</evidence>
<dbReference type="PROSITE" id="PS51257">
    <property type="entry name" value="PROKAR_LIPOPROTEIN"/>
    <property type="match status" value="1"/>
</dbReference>
<reference evidence="2" key="1">
    <citation type="submission" date="2020-08" db="EMBL/GenBank/DDBJ databases">
        <authorList>
            <person name="Liu C."/>
            <person name="Sun Q."/>
        </authorList>
    </citation>
    <scope>NUCLEOTIDE SEQUENCE</scope>
    <source>
        <strain evidence="2">NSJ-65</strain>
    </source>
</reference>
<gene>
    <name evidence="2" type="ORF">H8K20_08430</name>
</gene>
<keyword evidence="3" id="KW-1185">Reference proteome</keyword>
<sequence length="190" mass="20382">MPMRSCCARRIVAVLLAFCTLTALSGCQKKESAATEKNPTQQFEGAFGCQLKIESGDFICGLQLQKNAEGRMSFTVSEPASLAGLSCEMTVSNVVFRMGGLEINPAGLQLKPAGVATILKNLFRAGDYTIKEKKGIITATGKDDQGDFSIAFDKKTLLPLSMTYGQKKDQQPVTITIESFTPQSGPQQGS</sequence>
<keyword evidence="1" id="KW-0732">Signal</keyword>
<organism evidence="2 3">
    <name type="scientific">Neobittarella massiliensis</name>
    <name type="common">ex Bilen et al. 2018</name>
    <dbReference type="NCBI Taxonomy" id="2041842"/>
    <lineage>
        <taxon>Bacteria</taxon>
        <taxon>Bacillati</taxon>
        <taxon>Bacillota</taxon>
        <taxon>Clostridia</taxon>
        <taxon>Eubacteriales</taxon>
        <taxon>Oscillospiraceae</taxon>
        <taxon>Neobittarella (ex Bilen et al. 2018)</taxon>
    </lineage>
</organism>